<accession>A0A4Q9GWF9</accession>
<feature type="signal peptide" evidence="1">
    <location>
        <begin position="1"/>
        <end position="20"/>
    </location>
</feature>
<comment type="caution">
    <text evidence="2">The sequence shown here is derived from an EMBL/GenBank/DDBJ whole genome shotgun (WGS) entry which is preliminary data.</text>
</comment>
<dbReference type="GO" id="GO:0008237">
    <property type="term" value="F:metallopeptidase activity"/>
    <property type="evidence" value="ECO:0007669"/>
    <property type="project" value="InterPro"/>
</dbReference>
<organism evidence="2 3">
    <name type="scientific">Aquabacterium lacunae</name>
    <dbReference type="NCBI Taxonomy" id="2528630"/>
    <lineage>
        <taxon>Bacteria</taxon>
        <taxon>Pseudomonadati</taxon>
        <taxon>Pseudomonadota</taxon>
        <taxon>Betaproteobacteria</taxon>
        <taxon>Burkholderiales</taxon>
        <taxon>Aquabacterium</taxon>
    </lineage>
</organism>
<dbReference type="EMBL" id="SIXI01000005">
    <property type="protein sequence ID" value="TBO29381.1"/>
    <property type="molecule type" value="Genomic_DNA"/>
</dbReference>
<keyword evidence="3" id="KW-1185">Reference proteome</keyword>
<proteinExistence type="predicted"/>
<dbReference type="Proteomes" id="UP000292120">
    <property type="component" value="Unassembled WGS sequence"/>
</dbReference>
<protein>
    <submittedName>
        <fullName evidence="2">JDVT-CTERM domain-containing protein</fullName>
    </submittedName>
</protein>
<gene>
    <name evidence="2" type="ORF">EYS42_13340</name>
</gene>
<dbReference type="NCBIfam" id="NF033191">
    <property type="entry name" value="JDVT-CTERM"/>
    <property type="match status" value="1"/>
</dbReference>
<keyword evidence="1" id="KW-0732">Signal</keyword>
<evidence type="ECO:0000256" key="1">
    <source>
        <dbReference type="SAM" id="SignalP"/>
    </source>
</evidence>
<dbReference type="AlphaFoldDB" id="A0A4Q9GWF9"/>
<reference evidence="2 3" key="1">
    <citation type="submission" date="2019-02" db="EMBL/GenBank/DDBJ databases">
        <title>Aquabacterium sp. strain KMB7.</title>
        <authorList>
            <person name="Chen W.-M."/>
        </authorList>
    </citation>
    <scope>NUCLEOTIDE SEQUENCE [LARGE SCALE GENOMIC DNA]</scope>
    <source>
        <strain evidence="2 3">KMB7</strain>
    </source>
</reference>
<feature type="chain" id="PRO_5020588506" evidence="1">
    <location>
        <begin position="21"/>
        <end position="845"/>
    </location>
</feature>
<dbReference type="NCBIfam" id="NF041940">
    <property type="entry name" value="choice_anch_X"/>
    <property type="match status" value="1"/>
</dbReference>
<dbReference type="OrthoDB" id="9813456at2"/>
<dbReference type="Gene3D" id="3.40.390.10">
    <property type="entry name" value="Collagenase (Catalytic Domain)"/>
    <property type="match status" value="1"/>
</dbReference>
<dbReference type="InterPro" id="IPR024079">
    <property type="entry name" value="MetalloPept_cat_dom_sf"/>
</dbReference>
<evidence type="ECO:0000313" key="2">
    <source>
        <dbReference type="EMBL" id="TBO29381.1"/>
    </source>
</evidence>
<sequence>MRRTLAPMMTLKKLSASLMAASLLTLATPLSLTHAANHPLSKTSNAVNEEGVEFVDLTVNVDWDFVNPPLHFNAPGITLNKDYIRAQINQLSRSLFVMTNGKQKLRNVYVFSNKQYGENVDIQLINKEGRSYATGFSGFGFEGFSTYNFLGMNNAPSGQDPEVSTEAFLGQVVAHELGHYFLGLADEYVEAGKAVDPANPGSPASTDTALNTIMNNHETFARLSTAADYGAETQTAQGRVYRLSSNNQGASAWETLIRNPALDSEVARGDAGHNGRRQWFAAFKNLSVPAVADLKTNASDGQAQIQGHASDLSIIFKSDAGQEIHNTNGPLPEQGPAPRQRKVIVIDRTLPESAFNEAIATAKAMLTREAAVTDVQKQARYAVTAFPIVSGNAPTFSDDSDGINARITALSGITRATSGSFDIGVAFNAVRNSLLTTPLASSATTDSLEVLTRQGATAPATLAQTAKDNKVALNVVGFRLPASAPVVAPAADTVPLATLAPKTGGDFNTAKNAQEATREMAKAAAAQAGEVLNLIDVDSHPALGAGGLAITTFILSPKEYDGEKVVLKWFFDPEDANKLTFSIRNKNGVFVTLTSQNGLTLDTQNGEATYVMTNDLAPAATRSPMEFAEIVMRAQASSTTVDGLDMEVYSDASTATNPISLGASVVGGASDSLTVPVITARFGGSTPIKGGDVKVSIVRTSDGTTVLEGLSMQDNGAGADERANDGVYTLSLDGRLPAGDYAAVIVALTIPDTSKFSSNVIRANGSLPARADVIIEDEIQRLADVEFTLLEGAKGVVAAAVPAAAQPSSGGGGGCTALPGQTDASLLALVLGAAGFAAWRRRKQG</sequence>
<dbReference type="RefSeq" id="WP_130968676.1">
    <property type="nucleotide sequence ID" value="NZ_SIXI01000005.1"/>
</dbReference>
<evidence type="ECO:0000313" key="3">
    <source>
        <dbReference type="Proteomes" id="UP000292120"/>
    </source>
</evidence>
<name>A0A4Q9GWF9_9BURK</name>